<dbReference type="EMBL" id="JACKVK010000011">
    <property type="protein sequence ID" value="MCV7423315.1"/>
    <property type="molecule type" value="Genomic_DNA"/>
</dbReference>
<feature type="signal peptide" evidence="2">
    <location>
        <begin position="1"/>
        <end position="26"/>
    </location>
</feature>
<protein>
    <recommendedName>
        <fullName evidence="5">Secreted protein</fullName>
    </recommendedName>
</protein>
<gene>
    <name evidence="3" type="ORF">H7K45_22435</name>
</gene>
<dbReference type="AlphaFoldDB" id="A0A9X2Z6U8"/>
<comment type="caution">
    <text evidence="3">The sequence shown here is derived from an EMBL/GenBank/DDBJ whole genome shotgun (WGS) entry which is preliminary data.</text>
</comment>
<proteinExistence type="predicted"/>
<evidence type="ECO:0000256" key="1">
    <source>
        <dbReference type="SAM" id="MobiDB-lite"/>
    </source>
</evidence>
<sequence length="252" mass="25984">MSMRLLPAVVGATLLAGIVPTPVASADDPLPQIRGAVNGDRSRTGCPALAYDRILEDIAQTAVRPGDVRGGDTSAYKGTAKITIGWGDPEAAAINDTYEKGAGDAISNCSFTEFGVGFNRNESLEWDSVSIVFGTPAVAPPPAPTPPPSSTPAPAPPKVAPTDAVRVSFDKGLQWTVNVTSTADIAGTCTYAATNPVLPGTNRTFAIQPRGSASFTVLAPPPFSTYHVVVSCSGPFDGKTVEFGHVEQDVSA</sequence>
<evidence type="ECO:0000313" key="4">
    <source>
        <dbReference type="Proteomes" id="UP001141629"/>
    </source>
</evidence>
<keyword evidence="2" id="KW-0732">Signal</keyword>
<feature type="compositionally biased region" description="Pro residues" evidence="1">
    <location>
        <begin position="138"/>
        <end position="159"/>
    </location>
</feature>
<dbReference type="RefSeq" id="WP_263998198.1">
    <property type="nucleotide sequence ID" value="NZ_JACKVK010000011.1"/>
</dbReference>
<organism evidence="3 4">
    <name type="scientific">Mycobacterium yunnanensis</name>
    <dbReference type="NCBI Taxonomy" id="368477"/>
    <lineage>
        <taxon>Bacteria</taxon>
        <taxon>Bacillati</taxon>
        <taxon>Actinomycetota</taxon>
        <taxon>Actinomycetes</taxon>
        <taxon>Mycobacteriales</taxon>
        <taxon>Mycobacteriaceae</taxon>
        <taxon>Mycobacterium</taxon>
    </lineage>
</organism>
<name>A0A9X2Z6U8_9MYCO</name>
<evidence type="ECO:0000256" key="2">
    <source>
        <dbReference type="SAM" id="SignalP"/>
    </source>
</evidence>
<reference evidence="3" key="1">
    <citation type="submission" date="2020-07" db="EMBL/GenBank/DDBJ databases">
        <authorList>
            <person name="Pettersson B.M.F."/>
            <person name="Behra P.R.K."/>
            <person name="Ramesh M."/>
            <person name="Das S."/>
            <person name="Dasgupta S."/>
            <person name="Kirsebom L.A."/>
        </authorList>
    </citation>
    <scope>NUCLEOTIDE SEQUENCE</scope>
    <source>
        <strain evidence="3">DSM 44838</strain>
    </source>
</reference>
<feature type="region of interest" description="Disordered" evidence="1">
    <location>
        <begin position="137"/>
        <end position="161"/>
    </location>
</feature>
<feature type="chain" id="PRO_5040951491" description="Secreted protein" evidence="2">
    <location>
        <begin position="27"/>
        <end position="252"/>
    </location>
</feature>
<evidence type="ECO:0008006" key="5">
    <source>
        <dbReference type="Google" id="ProtNLM"/>
    </source>
</evidence>
<reference evidence="3" key="2">
    <citation type="journal article" date="2022" name="BMC Genomics">
        <title>Comparative genome analysis of mycobacteria focusing on tRNA and non-coding RNA.</title>
        <authorList>
            <person name="Behra P.R.K."/>
            <person name="Pettersson B.M.F."/>
            <person name="Ramesh M."/>
            <person name="Das S."/>
            <person name="Dasgupta S."/>
            <person name="Kirsebom L.A."/>
        </authorList>
    </citation>
    <scope>NUCLEOTIDE SEQUENCE</scope>
    <source>
        <strain evidence="3">DSM 44838</strain>
    </source>
</reference>
<keyword evidence="4" id="KW-1185">Reference proteome</keyword>
<accession>A0A9X2Z6U8</accession>
<evidence type="ECO:0000313" key="3">
    <source>
        <dbReference type="EMBL" id="MCV7423315.1"/>
    </source>
</evidence>
<dbReference type="Proteomes" id="UP001141629">
    <property type="component" value="Unassembled WGS sequence"/>
</dbReference>